<reference evidence="3 4" key="1">
    <citation type="submission" date="2019-02" db="EMBL/GenBank/DDBJ databases">
        <title>Prokaryotic population dynamics and viral predation in marine succession experiment using metagenomics: the confinement effect.</title>
        <authorList>
            <person name="Haro-Moreno J.M."/>
            <person name="Rodriguez-Valera F."/>
            <person name="Lopez-Perez M."/>
        </authorList>
    </citation>
    <scope>NUCLEOTIDE SEQUENCE [LARGE SCALE GENOMIC DNA]</scope>
    <source>
        <strain evidence="3">MED-G163</strain>
    </source>
</reference>
<dbReference type="NCBIfam" id="TIGR00121">
    <property type="entry name" value="birA_ligase"/>
    <property type="match status" value="1"/>
</dbReference>
<dbReference type="Gene3D" id="3.30.930.10">
    <property type="entry name" value="Bira Bifunctional Protein, Domain 2"/>
    <property type="match status" value="1"/>
</dbReference>
<feature type="domain" description="BPL/LPL catalytic" evidence="2">
    <location>
        <begin position="25"/>
        <end position="143"/>
    </location>
</feature>
<comment type="caution">
    <text evidence="3">The sequence shown here is derived from an EMBL/GenBank/DDBJ whole genome shotgun (WGS) entry which is preliminary data.</text>
</comment>
<dbReference type="InterPro" id="IPR045864">
    <property type="entry name" value="aa-tRNA-synth_II/BPL/LPL"/>
</dbReference>
<dbReference type="EMBL" id="SHBI01000003">
    <property type="protein sequence ID" value="RZO21517.1"/>
    <property type="molecule type" value="Genomic_DNA"/>
</dbReference>
<organism evidence="3 4">
    <name type="scientific">SAR86 cluster bacterium</name>
    <dbReference type="NCBI Taxonomy" id="2030880"/>
    <lineage>
        <taxon>Bacteria</taxon>
        <taxon>Pseudomonadati</taxon>
        <taxon>Pseudomonadota</taxon>
        <taxon>Gammaproteobacteria</taxon>
        <taxon>SAR86 cluster</taxon>
    </lineage>
</organism>
<dbReference type="InterPro" id="IPR004408">
    <property type="entry name" value="Biotin_CoA_COase_ligase"/>
</dbReference>
<evidence type="ECO:0000259" key="2">
    <source>
        <dbReference type="Pfam" id="PF03099"/>
    </source>
</evidence>
<dbReference type="PANTHER" id="PTHR12835:SF5">
    <property type="entry name" value="BIOTIN--PROTEIN LIGASE"/>
    <property type="match status" value="1"/>
</dbReference>
<keyword evidence="1 3" id="KW-0436">Ligase</keyword>
<dbReference type="SUPFAM" id="SSF55681">
    <property type="entry name" value="Class II aaRS and biotin synthetases"/>
    <property type="match status" value="1"/>
</dbReference>
<proteinExistence type="predicted"/>
<evidence type="ECO:0000313" key="3">
    <source>
        <dbReference type="EMBL" id="RZO21517.1"/>
    </source>
</evidence>
<dbReference type="InterPro" id="IPR004143">
    <property type="entry name" value="BPL_LPL_catalytic"/>
</dbReference>
<evidence type="ECO:0000256" key="1">
    <source>
        <dbReference type="ARBA" id="ARBA00022598"/>
    </source>
</evidence>
<dbReference type="Proteomes" id="UP000315782">
    <property type="component" value="Unassembled WGS sequence"/>
</dbReference>
<sequence length="249" mass="28567">MNTLSEHKILKNLAIERIQLDIFDILDSTNEECKRINQKKQLHVIISEEQTHGKGRLGKSWSSPKSGNIYMSIAFKGLYKNYPLSLIAGIICRESICAELDEDVIGLKWPNDLIFLKKKVGGILVEKEIMGNEQLNIIGIGLNLYLSEKESWWSDLSSKDIKLRRNELINSILIRFIDFIDNGMVDWDLKWQKYCIHIKSNIKIKQNNIVIDSGSFIGINKDGSMNLLSENNNSERNYPYGEISIEGVY</sequence>
<accession>A0A520MJY3</accession>
<dbReference type="GO" id="GO:0005737">
    <property type="term" value="C:cytoplasm"/>
    <property type="evidence" value="ECO:0007669"/>
    <property type="project" value="TreeGrafter"/>
</dbReference>
<dbReference type="AlphaFoldDB" id="A0A520MJY3"/>
<evidence type="ECO:0000313" key="4">
    <source>
        <dbReference type="Proteomes" id="UP000315782"/>
    </source>
</evidence>
<dbReference type="PANTHER" id="PTHR12835">
    <property type="entry name" value="BIOTIN PROTEIN LIGASE"/>
    <property type="match status" value="1"/>
</dbReference>
<dbReference type="CDD" id="cd16442">
    <property type="entry name" value="BPL"/>
    <property type="match status" value="1"/>
</dbReference>
<dbReference type="Pfam" id="PF03099">
    <property type="entry name" value="BPL_LplA_LipB"/>
    <property type="match status" value="1"/>
</dbReference>
<dbReference type="GO" id="GO:0004077">
    <property type="term" value="F:biotin--[biotin carboxyl-carrier protein] ligase activity"/>
    <property type="evidence" value="ECO:0007669"/>
    <property type="project" value="UniProtKB-EC"/>
</dbReference>
<name>A0A520MJY3_9GAMM</name>
<dbReference type="EC" id="6.3.4.15" evidence="3"/>
<protein>
    <submittedName>
        <fullName evidence="3">Biotin--[acetyl-CoA-carboxylase] ligase</fullName>
        <ecNumber evidence="3">6.3.4.15</ecNumber>
    </submittedName>
</protein>
<gene>
    <name evidence="3" type="ORF">EVA96_01375</name>
</gene>